<dbReference type="SMART" id="SM01051">
    <property type="entry name" value="CAMSAP_CKK"/>
    <property type="match status" value="1"/>
</dbReference>
<feature type="compositionally biased region" description="Basic and acidic residues" evidence="8">
    <location>
        <begin position="1655"/>
        <end position="1673"/>
    </location>
</feature>
<feature type="compositionally biased region" description="Low complexity" evidence="8">
    <location>
        <begin position="2057"/>
        <end position="2072"/>
    </location>
</feature>
<dbReference type="GO" id="GO:0007026">
    <property type="term" value="P:negative regulation of microtubule depolymerization"/>
    <property type="evidence" value="ECO:0007669"/>
    <property type="project" value="TreeGrafter"/>
</dbReference>
<dbReference type="Pfam" id="PF11971">
    <property type="entry name" value="CAMSAP_CH"/>
    <property type="match status" value="1"/>
</dbReference>
<organism evidence="10 11">
    <name type="scientific">Plakobranchus ocellatus</name>
    <dbReference type="NCBI Taxonomy" id="259542"/>
    <lineage>
        <taxon>Eukaryota</taxon>
        <taxon>Metazoa</taxon>
        <taxon>Spiralia</taxon>
        <taxon>Lophotrochozoa</taxon>
        <taxon>Mollusca</taxon>
        <taxon>Gastropoda</taxon>
        <taxon>Heterobranchia</taxon>
        <taxon>Euthyneura</taxon>
        <taxon>Panpulmonata</taxon>
        <taxon>Sacoglossa</taxon>
        <taxon>Placobranchoidea</taxon>
        <taxon>Plakobranchidae</taxon>
        <taxon>Plakobranchus</taxon>
    </lineage>
</organism>
<keyword evidence="4 7" id="KW-0175">Coiled coil</keyword>
<dbReference type="SUPFAM" id="SSF47576">
    <property type="entry name" value="Calponin-homology domain, CH-domain"/>
    <property type="match status" value="1"/>
</dbReference>
<feature type="region of interest" description="Disordered" evidence="8">
    <location>
        <begin position="2478"/>
        <end position="2497"/>
    </location>
</feature>
<feature type="region of interest" description="Disordered" evidence="8">
    <location>
        <begin position="2264"/>
        <end position="2287"/>
    </location>
</feature>
<dbReference type="InterPro" id="IPR032940">
    <property type="entry name" value="CAMSAP"/>
</dbReference>
<feature type="compositionally biased region" description="Low complexity" evidence="8">
    <location>
        <begin position="1688"/>
        <end position="1713"/>
    </location>
</feature>
<feature type="compositionally biased region" description="Polar residues" evidence="8">
    <location>
        <begin position="505"/>
        <end position="522"/>
    </location>
</feature>
<feature type="compositionally biased region" description="Basic and acidic residues" evidence="8">
    <location>
        <begin position="1580"/>
        <end position="1600"/>
    </location>
</feature>
<dbReference type="InterPro" id="IPR014797">
    <property type="entry name" value="CKK_CAMSAP"/>
</dbReference>
<feature type="region of interest" description="Disordered" evidence="8">
    <location>
        <begin position="1856"/>
        <end position="1889"/>
    </location>
</feature>
<dbReference type="InterPro" id="IPR022613">
    <property type="entry name" value="CH_CAMSAP_2"/>
</dbReference>
<feature type="compositionally biased region" description="Basic and acidic residues" evidence="8">
    <location>
        <begin position="1629"/>
        <end position="1645"/>
    </location>
</feature>
<comment type="similarity">
    <text evidence="6">Belongs to the CAMSAP1 family.</text>
</comment>
<dbReference type="GO" id="GO:0036449">
    <property type="term" value="C:microtubule minus-end"/>
    <property type="evidence" value="ECO:0007669"/>
    <property type="project" value="TreeGrafter"/>
</dbReference>
<feature type="domain" description="CKK" evidence="9">
    <location>
        <begin position="2750"/>
        <end position="2884"/>
    </location>
</feature>
<evidence type="ECO:0000256" key="6">
    <source>
        <dbReference type="PROSITE-ProRule" id="PRU00841"/>
    </source>
</evidence>
<dbReference type="Pfam" id="PF08683">
    <property type="entry name" value="CAMSAP_CKK"/>
    <property type="match status" value="1"/>
</dbReference>
<feature type="region of interest" description="Disordered" evidence="8">
    <location>
        <begin position="331"/>
        <end position="382"/>
    </location>
</feature>
<name>A0AAV4DBD6_9GAST</name>
<dbReference type="Proteomes" id="UP000735302">
    <property type="component" value="Unassembled WGS sequence"/>
</dbReference>
<reference evidence="10 11" key="1">
    <citation type="journal article" date="2021" name="Elife">
        <title>Chloroplast acquisition without the gene transfer in kleptoplastic sea slugs, Plakobranchus ocellatus.</title>
        <authorList>
            <person name="Maeda T."/>
            <person name="Takahashi S."/>
            <person name="Yoshida T."/>
            <person name="Shimamura S."/>
            <person name="Takaki Y."/>
            <person name="Nagai Y."/>
            <person name="Toyoda A."/>
            <person name="Suzuki Y."/>
            <person name="Arimoto A."/>
            <person name="Ishii H."/>
            <person name="Satoh N."/>
            <person name="Nishiyama T."/>
            <person name="Hasebe M."/>
            <person name="Maruyama T."/>
            <person name="Minagawa J."/>
            <person name="Obokata J."/>
            <person name="Shigenobu S."/>
        </authorList>
    </citation>
    <scope>NUCLEOTIDE SEQUENCE [LARGE SCALE GENOMIC DNA]</scope>
</reference>
<feature type="compositionally biased region" description="Basic and acidic residues" evidence="8">
    <location>
        <begin position="2366"/>
        <end position="2383"/>
    </location>
</feature>
<proteinExistence type="inferred from homology"/>
<dbReference type="GO" id="GO:0031122">
    <property type="term" value="P:cytoplasmic microtubule organization"/>
    <property type="evidence" value="ECO:0007669"/>
    <property type="project" value="TreeGrafter"/>
</dbReference>
<feature type="compositionally biased region" description="Polar residues" evidence="8">
    <location>
        <begin position="1873"/>
        <end position="1889"/>
    </location>
</feature>
<evidence type="ECO:0000256" key="3">
    <source>
        <dbReference type="ARBA" id="ARBA00022701"/>
    </source>
</evidence>
<dbReference type="GO" id="GO:0030507">
    <property type="term" value="F:spectrin binding"/>
    <property type="evidence" value="ECO:0007669"/>
    <property type="project" value="InterPro"/>
</dbReference>
<feature type="region of interest" description="Disordered" evidence="8">
    <location>
        <begin position="44"/>
        <end position="66"/>
    </location>
</feature>
<evidence type="ECO:0000256" key="5">
    <source>
        <dbReference type="ARBA" id="ARBA00023212"/>
    </source>
</evidence>
<dbReference type="PANTHER" id="PTHR21595">
    <property type="entry name" value="PATRONIN"/>
    <property type="match status" value="1"/>
</dbReference>
<dbReference type="PROSITE" id="PS51508">
    <property type="entry name" value="CKK"/>
    <property type="match status" value="1"/>
</dbReference>
<comment type="subcellular location">
    <subcellularLocation>
        <location evidence="1">Cytoplasm</location>
        <location evidence="1">Cytoskeleton</location>
    </subcellularLocation>
</comment>
<feature type="region of interest" description="Disordered" evidence="8">
    <location>
        <begin position="1902"/>
        <end position="1929"/>
    </location>
</feature>
<evidence type="ECO:0000256" key="1">
    <source>
        <dbReference type="ARBA" id="ARBA00004245"/>
    </source>
</evidence>
<protein>
    <submittedName>
        <fullName evidence="10">Calmodulin-regulated spectrin-associated protein 1</fullName>
    </submittedName>
</protein>
<feature type="compositionally biased region" description="Polar residues" evidence="8">
    <location>
        <begin position="1745"/>
        <end position="1792"/>
    </location>
</feature>
<dbReference type="InterPro" id="IPR038209">
    <property type="entry name" value="CKK_dom_sf"/>
</dbReference>
<sequence length="2884" mass="311503">MTALNNYLSEGVGSQGFHVLPAPSEKELGFRKSVREISMAGIPREPWNDEDEFHSCDDDESDNLSDVNDTARPAIHTNMDKITSVSSNGFNNATDSACADVVSMEGTSVDNIRDLDSPEPQGFKPASKTQDISEQSFTGMAGLTSDMPVAKEEPYTYAGVVGGLVAAGLDAASAVGFGSCLDELGRGRGRIGRIYKERFSLSSENFGHHTVESDGTCVDQYPMNKACESTSGVEETTFYPTVNVSSIQGMKESEKSDAGIASCESSDISISNGLSINSDKSYTNPITFSTLSSLRLSSVISTSASASPTPNSPCESPGVFFSCYTSLSDLRDDSSSPKPSFQKVHPGEPQGVYRSRNPRKKIPRQSVISDHHDSPFSSQTMGNTECPAASSCLRSKRNNQSCHVKQSRSGFSTSSVENGKRKTSFISVTNKTVGNLSRAGAFDTDNSTNKTSLTPLSQRRAGNRPLKPLALVHEPPARRAKSASPIPSRIPRPVWREKIIRKAPSGSNLSSQRPRATVFSGSNDDSESISCFRKWSKSTSPLKESAQSDFQGRLKFSSGKGGTSWTIPASIDLPTRNKERGVETCPSLYARSTVASVLKRRPRVYNTPLTQSKKVAGSGSLSYCSFHSHTRGGDVCFPTPPSSCPPLSPVSLPSVGSSPVVLIDQHRQQNSFFPCCSTAPEPTGNNVSSNARESYADINSHGKVVYDDPFVNNSKSHTNVRNSIGFHQLPTPTQNGETVIPNLVKFAQKDLPSSKGCLCEPHNLCIAKDAFNESTQPVCHPANLNSFTPVLHYSLDSFAPGFQSYSLDSLLTSVQPYSQDSSMAGVQSYSLDSYTASVQPYSLDSTIAGVQPYSLDSSTTSVQPYSLDSSISGVQPYSLDSSMIYAQPYSMDSSKIAIQPYSLDFQMNPHVYQSPNIANLYLSTDPGQPQSLGDSNYGSLPLTMDSITSDYQAFPSLPLSHVSSGKDELELSHSVFAQGYDSKSEDSLEDEAHFAKKSVEISLSSQFSGPEQHLGKDDIILRNDQVDWEKAKLKASLAWLLSKVYGANVPKEMQDPFYETSQGQLALRPVLVNLMSSSELYCQACANMFPETHAQWSGHWSIIQVLSRKGIYVSDTKESAVTETVLVQTAPFRLKAHLALIDALMKAYLCEVASVEKVAKAVRNFTTFPASSELPGSPEEALKFWINKVCAVISREGVGACHKARQLLQGDAGQKVIVTTNNTGGSLKEPVNVPLLEDIMRDIGDGCSVAALIAYYRPQLLDIKSICLKESIGIADSLYNLRLIGQFCRRHLPWGRFHLTYEDLLYTHPSMHINISTFLADLFFCFEGPGSSQANSAANAIMTAKEKLDAMPAAGKRSAPSTPASVVATATAAAVSSVPISNATKKSFQRRPSVEDTAGNLGMTAKTGAGGMPSIQHHPLLPRRSGGRRSFAHDDGSGVGGLLSSSSPASPPTAARRGRRTVSLCSPQDRETVQRSVLAWQDDQRVGSGQDGLERRSGEGSAPSRTQLLANVSMDSNLDRSLNTEASISLDLDSLKTPRLERRSGEVSASSRTQLLANVSMDSNLDRSLNTEASISLDLDDLKTPRTGRDSALDPSHPDYMEMESVTSGQPSRFASPHSSSQPTGRTTAGREDKDGGEGVDKGHIEPLMPAVLKPTKERDVLLSKAQERGDKTPRKKKISSPTEPSPHRQQPQTQHHQQPQPLQQHQYQPQSQMTASGDDLAVTLSASSSETTVSPLPGEEGQPRVTSQLYPNHYQSPESIDSTEELPNSARSNGGSHTDSGSSFPPGSDINNKPAMVINDQINSNYNNNSTTTATKALPLSNTTNFAELKRLKDNMELNIDKVDNSGLIYMQSGSHHSPHNKTQGGADLKSTLLNSQGQGKTTTFGQLSPMQEVSQARMLNNGSHSPITSAESNGSVMSTSDPGSSELQQLRLKLEQKRKEIERKKLRQEAQQNKMRQRLGKAAFMRVVSKHMEEGEEGEEDSPGKELPPTLSTHAQLQARLGYNSQRLPLSRPQPAVGQGHMLMAGAGNHQGSGSVPPPEASAQRFTDWRSQTTGRAGSSGAQSGRSSQSPEVGTGASNATTHAFSRAGIQQTIDNVKNKWFSGGANDSANLLVAPGLDTGDHADGGDQAEDSFRLHDGDLLADRASHRSSLSRLSASPPAVEHSSPYSSVPPPLSQHQRAGSAPREVPSPAPPPHPRRASDSMDESQDARYQQYQEYDSSLDKLNSSLSDLQGEIMRLSLKSNGGPAAGDPRLSAALSAIGSTSSGTVSHPPTSLHQPLPQQNAQTRPIHGIPVQAPYIQAGRQQQQQQQQDQQTTSVPYNQHQQQQQLLRGGSISGSGMAGIVDGPERMVQPQHSIPVPPGREQKQHHLHQNQDIDSGSKEASQNKDGGFFVSFGDNSSPKRAKPKLSEHRSATPSARGVSPAPSSVPAGRPQQHPQQQQQSLWVPGTDLTPSPDLDPAVAAVVAGQAVAPLTPASKADLSSEDKGGSSPSVGFVIQDQASLTTDHTLCEAPSWSKMFWGKINHGKIGFRLKRKEDQERKKLEKEAELARKQEEKMVKEEEQERRKAEERARRDQIFQQYMQKKAEEDNVDGTASSQSQAAARAKVKRRDRSASNSAAANKQRPKSMFVKAATPEPGSLGGHDSCSSSQEDLARAGAGGRNTPGVMSAMRSAYHFRLPQQNRMRKAVSCNTLQGPSHSPQGQATFRRPPSPDLFKIKQQRQRGNSQDSGSDNGSNPGSNPGSDFSGPKLYVKPSAKSNRHIIVNAISHCCLAGSVNTDMKNKVLEEMSKCDANHFLILFRDAGCQYRGLFILYPDTEEAVKVCGVGPRHITNKMCEKFYKYNSGGKSFTEIVSKKHLSVSVDAVVLLNSLWKSGKAAVKR</sequence>
<dbReference type="GO" id="GO:0005516">
    <property type="term" value="F:calmodulin binding"/>
    <property type="evidence" value="ECO:0007669"/>
    <property type="project" value="InterPro"/>
</dbReference>
<keyword evidence="5" id="KW-0206">Cytoskeleton</keyword>
<evidence type="ECO:0000256" key="7">
    <source>
        <dbReference type="SAM" id="Coils"/>
    </source>
</evidence>
<dbReference type="SUPFAM" id="SSF50346">
    <property type="entry name" value="PRC-barrel domain"/>
    <property type="match status" value="1"/>
</dbReference>
<dbReference type="Pfam" id="PF25532">
    <property type="entry name" value="CH_CAMSAP2_N"/>
    <property type="match status" value="1"/>
</dbReference>
<feature type="region of interest" description="Disordered" evidence="8">
    <location>
        <begin position="1580"/>
        <end position="1795"/>
    </location>
</feature>
<evidence type="ECO:0000256" key="8">
    <source>
        <dbReference type="SAM" id="MobiDB-lite"/>
    </source>
</evidence>
<feature type="compositionally biased region" description="Low complexity" evidence="8">
    <location>
        <begin position="1442"/>
        <end position="1455"/>
    </location>
</feature>
<keyword evidence="3 6" id="KW-0493">Microtubule</keyword>
<feature type="region of interest" description="Disordered" evidence="8">
    <location>
        <begin position="1973"/>
        <end position="1992"/>
    </location>
</feature>
<dbReference type="FunFam" id="3.10.20.360:FF:000002">
    <property type="entry name" value="Patronin, isoform M"/>
    <property type="match status" value="1"/>
</dbReference>
<feature type="region of interest" description="Disordered" evidence="8">
    <location>
        <begin position="1384"/>
        <end position="1505"/>
    </location>
</feature>
<dbReference type="GO" id="GO:0031175">
    <property type="term" value="P:neuron projection development"/>
    <property type="evidence" value="ECO:0007669"/>
    <property type="project" value="InterPro"/>
</dbReference>
<dbReference type="Gene3D" id="3.10.20.360">
    <property type="entry name" value="CKK domain"/>
    <property type="match status" value="1"/>
</dbReference>
<feature type="compositionally biased region" description="Polar residues" evidence="8">
    <location>
        <begin position="444"/>
        <end position="457"/>
    </location>
</feature>
<evidence type="ECO:0000313" key="11">
    <source>
        <dbReference type="Proteomes" id="UP000735302"/>
    </source>
</evidence>
<evidence type="ECO:0000259" key="9">
    <source>
        <dbReference type="PROSITE" id="PS51508"/>
    </source>
</evidence>
<feature type="compositionally biased region" description="Low complexity" evidence="8">
    <location>
        <begin position="2436"/>
        <end position="2445"/>
    </location>
</feature>
<feature type="compositionally biased region" description="Acidic residues" evidence="8">
    <location>
        <begin position="48"/>
        <end position="63"/>
    </location>
</feature>
<dbReference type="Pfam" id="PF17095">
    <property type="entry name" value="CAMSAP_CC1"/>
    <property type="match status" value="1"/>
</dbReference>
<feature type="compositionally biased region" description="Low complexity" evidence="8">
    <location>
        <begin position="2727"/>
        <end position="2751"/>
    </location>
</feature>
<feature type="compositionally biased region" description="Low complexity" evidence="8">
    <location>
        <begin position="2598"/>
        <end position="2607"/>
    </location>
</feature>
<feature type="compositionally biased region" description="Polar residues" evidence="8">
    <location>
        <begin position="1725"/>
        <end position="1735"/>
    </location>
</feature>
<dbReference type="InterPro" id="IPR011033">
    <property type="entry name" value="PRC_barrel-like_sf"/>
</dbReference>
<keyword evidence="2" id="KW-0963">Cytoplasm</keyword>
<feature type="region of interest" description="Disordered" evidence="8">
    <location>
        <begin position="112"/>
        <end position="131"/>
    </location>
</feature>
<feature type="compositionally biased region" description="Basic and acidic residues" evidence="8">
    <location>
        <begin position="2555"/>
        <end position="2579"/>
    </location>
</feature>
<feature type="compositionally biased region" description="Low complexity" evidence="8">
    <location>
        <begin position="2307"/>
        <end position="2317"/>
    </location>
</feature>
<feature type="compositionally biased region" description="Polar residues" evidence="8">
    <location>
        <begin position="1856"/>
        <end position="1865"/>
    </location>
</feature>
<evidence type="ECO:0000256" key="4">
    <source>
        <dbReference type="ARBA" id="ARBA00023054"/>
    </source>
</evidence>
<feature type="region of interest" description="Disordered" evidence="8">
    <location>
        <begin position="2303"/>
        <end position="2460"/>
    </location>
</feature>
<feature type="region of interest" description="Disordered" evidence="8">
    <location>
        <begin position="2152"/>
        <end position="2214"/>
    </location>
</feature>
<dbReference type="GO" id="GO:0051011">
    <property type="term" value="F:microtubule minus-end binding"/>
    <property type="evidence" value="ECO:0007669"/>
    <property type="project" value="TreeGrafter"/>
</dbReference>
<gene>
    <name evidence="10" type="ORF">PoB_006803400</name>
</gene>
<dbReference type="InterPro" id="IPR036872">
    <property type="entry name" value="CH_dom_sf"/>
</dbReference>
<feature type="compositionally biased region" description="Polar residues" evidence="8">
    <location>
        <begin position="1902"/>
        <end position="1927"/>
    </location>
</feature>
<comment type="domain">
    <text evidence="6">The CKK domain binds microtubules.</text>
</comment>
<dbReference type="InterPro" id="IPR031372">
    <property type="entry name" value="CAMSAP_CC1"/>
</dbReference>
<feature type="region of interest" description="Disordered" evidence="8">
    <location>
        <begin position="439"/>
        <end position="463"/>
    </location>
</feature>
<feature type="region of interest" description="Disordered" evidence="8">
    <location>
        <begin position="503"/>
        <end position="522"/>
    </location>
</feature>
<dbReference type="EMBL" id="BLXT01007700">
    <property type="protein sequence ID" value="GFO41529.1"/>
    <property type="molecule type" value="Genomic_DNA"/>
</dbReference>
<feature type="region of interest" description="Disordered" evidence="8">
    <location>
        <begin position="2555"/>
        <end position="2669"/>
    </location>
</feature>
<dbReference type="InterPro" id="IPR058042">
    <property type="entry name" value="CAMSAP_N"/>
</dbReference>
<feature type="compositionally biased region" description="Polar residues" evidence="8">
    <location>
        <begin position="1605"/>
        <end position="1627"/>
    </location>
</feature>
<evidence type="ECO:0000313" key="10">
    <source>
        <dbReference type="EMBL" id="GFO41529.1"/>
    </source>
</evidence>
<keyword evidence="11" id="KW-1185">Reference proteome</keyword>
<accession>A0AAV4DBD6</accession>
<feature type="region of interest" description="Disordered" evidence="8">
    <location>
        <begin position="2688"/>
        <end position="2754"/>
    </location>
</feature>
<dbReference type="PANTHER" id="PTHR21595:SF0">
    <property type="entry name" value="PATRONIN"/>
    <property type="match status" value="1"/>
</dbReference>
<feature type="region of interest" description="Disordered" evidence="8">
    <location>
        <begin position="2009"/>
        <end position="2081"/>
    </location>
</feature>
<evidence type="ECO:0000256" key="2">
    <source>
        <dbReference type="ARBA" id="ARBA00022490"/>
    </source>
</evidence>
<feature type="coiled-coil region" evidence="7">
    <location>
        <begin position="2217"/>
        <end position="2244"/>
    </location>
</feature>
<comment type="caution">
    <text evidence="10">The sequence shown here is derived from an EMBL/GenBank/DDBJ whole genome shotgun (WGS) entry which is preliminary data.</text>
</comment>
<feature type="compositionally biased region" description="Polar residues" evidence="8">
    <location>
        <begin position="2692"/>
        <end position="2707"/>
    </location>
</feature>